<feature type="domain" description="Helix-turn-helix" evidence="1">
    <location>
        <begin position="12"/>
        <end position="57"/>
    </location>
</feature>
<sequence>MNEERKEIRLPVAEVARRLGCSRQHVYNLINAGELQAVRLGARMGIRVEEKEIIKFLMLRSTPYEIFPAN</sequence>
<evidence type="ECO:0000313" key="3">
    <source>
        <dbReference type="Proteomes" id="UP001180616"/>
    </source>
</evidence>
<organism evidence="2 3">
    <name type="scientific">Nitratidesulfovibrio liaohensis</name>
    <dbReference type="NCBI Taxonomy" id="2604158"/>
    <lineage>
        <taxon>Bacteria</taxon>
        <taxon>Pseudomonadati</taxon>
        <taxon>Thermodesulfobacteriota</taxon>
        <taxon>Desulfovibrionia</taxon>
        <taxon>Desulfovibrionales</taxon>
        <taxon>Desulfovibrionaceae</taxon>
        <taxon>Nitratidesulfovibrio</taxon>
    </lineage>
</organism>
<reference evidence="2" key="1">
    <citation type="submission" date="2023-09" db="EMBL/GenBank/DDBJ databases">
        <authorList>
            <consortium name="CW5 consortium"/>
            <person name="Lu C.-W."/>
        </authorList>
    </citation>
    <scope>NUCLEOTIDE SEQUENCE</scope>
    <source>
        <strain evidence="2">KPS</strain>
    </source>
</reference>
<dbReference type="InterPro" id="IPR010093">
    <property type="entry name" value="SinI_DNA-bd"/>
</dbReference>
<evidence type="ECO:0000259" key="1">
    <source>
        <dbReference type="Pfam" id="PF12728"/>
    </source>
</evidence>
<dbReference type="InterPro" id="IPR041657">
    <property type="entry name" value="HTH_17"/>
</dbReference>
<keyword evidence="3" id="KW-1185">Reference proteome</keyword>
<proteinExistence type="predicted"/>
<protein>
    <submittedName>
        <fullName evidence="2">Helix-turn-helix domain-containing protein</fullName>
    </submittedName>
</protein>
<evidence type="ECO:0000313" key="2">
    <source>
        <dbReference type="EMBL" id="WMW65781.1"/>
    </source>
</evidence>
<dbReference type="Proteomes" id="UP001180616">
    <property type="component" value="Chromosome"/>
</dbReference>
<dbReference type="RefSeq" id="WP_309541736.1">
    <property type="nucleotide sequence ID" value="NZ_CP133659.1"/>
</dbReference>
<name>A0ABY9R201_9BACT</name>
<dbReference type="NCBIfam" id="TIGR01764">
    <property type="entry name" value="excise"/>
    <property type="match status" value="1"/>
</dbReference>
<gene>
    <name evidence="2" type="ORF">KPS_000292</name>
</gene>
<dbReference type="EMBL" id="CP133659">
    <property type="protein sequence ID" value="WMW65781.1"/>
    <property type="molecule type" value="Genomic_DNA"/>
</dbReference>
<accession>A0ABY9R201</accession>
<dbReference type="Pfam" id="PF12728">
    <property type="entry name" value="HTH_17"/>
    <property type="match status" value="1"/>
</dbReference>